<dbReference type="Gene3D" id="3.30.565.10">
    <property type="entry name" value="Histidine kinase-like ATPase, C-terminal domain"/>
    <property type="match status" value="1"/>
</dbReference>
<comment type="catalytic activity">
    <reaction evidence="1">
        <text>ATP + protein L-histidine = ADP + protein N-phospho-L-histidine.</text>
        <dbReference type="EC" id="2.7.13.3"/>
    </reaction>
</comment>
<evidence type="ECO:0000256" key="1">
    <source>
        <dbReference type="ARBA" id="ARBA00000085"/>
    </source>
</evidence>
<reference evidence="16 17" key="1">
    <citation type="submission" date="2018-08" db="EMBL/GenBank/DDBJ databases">
        <title>Genomic Encyclopedia of Type Strains, Phase IV (KMG-IV): sequencing the most valuable type-strain genomes for metagenomic binning, comparative biology and taxonomic classification.</title>
        <authorList>
            <person name="Goeker M."/>
        </authorList>
    </citation>
    <scope>NUCLEOTIDE SEQUENCE [LARGE SCALE GENOMIC DNA]</scope>
    <source>
        <strain evidence="16 17">BW863</strain>
    </source>
</reference>
<dbReference type="PROSITE" id="PS50110">
    <property type="entry name" value="RESPONSE_REGULATORY"/>
    <property type="match status" value="2"/>
</dbReference>
<evidence type="ECO:0000256" key="3">
    <source>
        <dbReference type="ARBA" id="ARBA00012438"/>
    </source>
</evidence>
<dbReference type="AlphaFoldDB" id="A0A3D9YXU2"/>
<keyword evidence="6" id="KW-0812">Transmembrane</keyword>
<dbReference type="Proteomes" id="UP000256900">
    <property type="component" value="Unassembled WGS sequence"/>
</dbReference>
<dbReference type="Gene3D" id="3.40.50.2300">
    <property type="match status" value="2"/>
</dbReference>
<feature type="domain" description="Histidine kinase" evidence="14">
    <location>
        <begin position="53"/>
        <end position="266"/>
    </location>
</feature>
<feature type="domain" description="Response regulatory" evidence="15">
    <location>
        <begin position="418"/>
        <end position="541"/>
    </location>
</feature>
<keyword evidence="8" id="KW-0418">Kinase</keyword>
<dbReference type="EMBL" id="QUMO01000002">
    <property type="protein sequence ID" value="REF87471.1"/>
    <property type="molecule type" value="Genomic_DNA"/>
</dbReference>
<keyword evidence="5" id="KW-0808">Transferase</keyword>
<dbReference type="SUPFAM" id="SSF55874">
    <property type="entry name" value="ATPase domain of HSP90 chaperone/DNA topoisomerase II/histidine kinase"/>
    <property type="match status" value="1"/>
</dbReference>
<dbReference type="Gene3D" id="1.10.287.130">
    <property type="match status" value="1"/>
</dbReference>
<dbReference type="CDD" id="cd17546">
    <property type="entry name" value="REC_hyHK_CKI1_RcsC-like"/>
    <property type="match status" value="1"/>
</dbReference>
<dbReference type="GO" id="GO:0005524">
    <property type="term" value="F:ATP binding"/>
    <property type="evidence" value="ECO:0007669"/>
    <property type="project" value="UniProtKB-KW"/>
</dbReference>
<evidence type="ECO:0000259" key="14">
    <source>
        <dbReference type="PROSITE" id="PS50109"/>
    </source>
</evidence>
<feature type="modified residue" description="4-aspartylphosphate" evidence="13">
    <location>
        <position position="335"/>
    </location>
</feature>
<organism evidence="16 17">
    <name type="scientific">Methylovirgula ligni</name>
    <dbReference type="NCBI Taxonomy" id="569860"/>
    <lineage>
        <taxon>Bacteria</taxon>
        <taxon>Pseudomonadati</taxon>
        <taxon>Pseudomonadota</taxon>
        <taxon>Alphaproteobacteria</taxon>
        <taxon>Hyphomicrobiales</taxon>
        <taxon>Beijerinckiaceae</taxon>
        <taxon>Methylovirgula</taxon>
    </lineage>
</organism>
<feature type="domain" description="Response regulatory" evidence="15">
    <location>
        <begin position="281"/>
        <end position="399"/>
    </location>
</feature>
<dbReference type="PANTHER" id="PTHR45339">
    <property type="entry name" value="HYBRID SIGNAL TRANSDUCTION HISTIDINE KINASE J"/>
    <property type="match status" value="1"/>
</dbReference>
<keyword evidence="17" id="KW-1185">Reference proteome</keyword>
<evidence type="ECO:0000313" key="16">
    <source>
        <dbReference type="EMBL" id="REF87471.1"/>
    </source>
</evidence>
<dbReference type="EC" id="2.7.13.3" evidence="3"/>
<name>A0A3D9YXU2_9HYPH</name>
<evidence type="ECO:0000259" key="15">
    <source>
        <dbReference type="PROSITE" id="PS50110"/>
    </source>
</evidence>
<evidence type="ECO:0000256" key="13">
    <source>
        <dbReference type="PROSITE-ProRule" id="PRU00169"/>
    </source>
</evidence>
<proteinExistence type="predicted"/>
<dbReference type="GO" id="GO:0000155">
    <property type="term" value="F:phosphorelay sensor kinase activity"/>
    <property type="evidence" value="ECO:0007669"/>
    <property type="project" value="InterPro"/>
</dbReference>
<keyword evidence="12" id="KW-0472">Membrane</keyword>
<evidence type="ECO:0000313" key="17">
    <source>
        <dbReference type="Proteomes" id="UP000256900"/>
    </source>
</evidence>
<keyword evidence="9" id="KW-0067">ATP-binding</keyword>
<dbReference type="OrthoDB" id="9810730at2"/>
<dbReference type="PANTHER" id="PTHR45339:SF1">
    <property type="entry name" value="HYBRID SIGNAL TRANSDUCTION HISTIDINE KINASE J"/>
    <property type="match status" value="1"/>
</dbReference>
<evidence type="ECO:0000256" key="5">
    <source>
        <dbReference type="ARBA" id="ARBA00022679"/>
    </source>
</evidence>
<keyword evidence="11" id="KW-0902">Two-component regulatory system</keyword>
<dbReference type="InterPro" id="IPR036097">
    <property type="entry name" value="HisK_dim/P_sf"/>
</dbReference>
<dbReference type="SMART" id="SM00387">
    <property type="entry name" value="HATPase_c"/>
    <property type="match status" value="1"/>
</dbReference>
<dbReference type="FunFam" id="1.10.287.130:FF:000004">
    <property type="entry name" value="Ethylene receptor 1"/>
    <property type="match status" value="1"/>
</dbReference>
<dbReference type="SMART" id="SM00448">
    <property type="entry name" value="REC"/>
    <property type="match status" value="2"/>
</dbReference>
<dbReference type="Pfam" id="PF02518">
    <property type="entry name" value="HATPase_c"/>
    <property type="match status" value="1"/>
</dbReference>
<evidence type="ECO:0000256" key="6">
    <source>
        <dbReference type="ARBA" id="ARBA00022692"/>
    </source>
</evidence>
<dbReference type="InterPro" id="IPR011006">
    <property type="entry name" value="CheY-like_superfamily"/>
</dbReference>
<dbReference type="InterPro" id="IPR004358">
    <property type="entry name" value="Sig_transdc_His_kin-like_C"/>
</dbReference>
<evidence type="ECO:0000256" key="4">
    <source>
        <dbReference type="ARBA" id="ARBA00022553"/>
    </source>
</evidence>
<protein>
    <recommendedName>
        <fullName evidence="3">histidine kinase</fullName>
        <ecNumber evidence="3">2.7.13.3</ecNumber>
    </recommendedName>
</protein>
<keyword evidence="4 13" id="KW-0597">Phosphoprotein</keyword>
<keyword evidence="10" id="KW-1133">Transmembrane helix</keyword>
<dbReference type="PROSITE" id="PS50109">
    <property type="entry name" value="HIS_KIN"/>
    <property type="match status" value="1"/>
</dbReference>
<dbReference type="InterPro" id="IPR003661">
    <property type="entry name" value="HisK_dim/P_dom"/>
</dbReference>
<evidence type="ECO:0000256" key="2">
    <source>
        <dbReference type="ARBA" id="ARBA00004370"/>
    </source>
</evidence>
<evidence type="ECO:0000256" key="9">
    <source>
        <dbReference type="ARBA" id="ARBA00022840"/>
    </source>
</evidence>
<accession>A0A3D9YXU2</accession>
<comment type="caution">
    <text evidence="16">The sequence shown here is derived from an EMBL/GenBank/DDBJ whole genome shotgun (WGS) entry which is preliminary data.</text>
</comment>
<dbReference type="PRINTS" id="PR00344">
    <property type="entry name" value="BCTRLSENSOR"/>
</dbReference>
<dbReference type="CDD" id="cd00082">
    <property type="entry name" value="HisKA"/>
    <property type="match status" value="1"/>
</dbReference>
<dbReference type="Pfam" id="PF00072">
    <property type="entry name" value="Response_reg"/>
    <property type="match status" value="1"/>
</dbReference>
<dbReference type="CDD" id="cd16922">
    <property type="entry name" value="HATPase_EvgS-ArcB-TorS-like"/>
    <property type="match status" value="1"/>
</dbReference>
<dbReference type="FunFam" id="3.30.565.10:FF:000010">
    <property type="entry name" value="Sensor histidine kinase RcsC"/>
    <property type="match status" value="1"/>
</dbReference>
<evidence type="ECO:0000256" key="12">
    <source>
        <dbReference type="ARBA" id="ARBA00023136"/>
    </source>
</evidence>
<comment type="subcellular location">
    <subcellularLocation>
        <location evidence="2">Membrane</location>
    </subcellularLocation>
</comment>
<dbReference type="GO" id="GO:0016020">
    <property type="term" value="C:membrane"/>
    <property type="evidence" value="ECO:0007669"/>
    <property type="project" value="UniProtKB-SubCell"/>
</dbReference>
<evidence type="ECO:0000256" key="8">
    <source>
        <dbReference type="ARBA" id="ARBA00022777"/>
    </source>
</evidence>
<dbReference type="SUPFAM" id="SSF52172">
    <property type="entry name" value="CheY-like"/>
    <property type="match status" value="2"/>
</dbReference>
<dbReference type="InterPro" id="IPR003594">
    <property type="entry name" value="HATPase_dom"/>
</dbReference>
<evidence type="ECO:0000256" key="11">
    <source>
        <dbReference type="ARBA" id="ARBA00023012"/>
    </source>
</evidence>
<dbReference type="SMART" id="SM00388">
    <property type="entry name" value="HisKA"/>
    <property type="match status" value="1"/>
</dbReference>
<gene>
    <name evidence="16" type="ORF">DES32_1094</name>
</gene>
<keyword evidence="7" id="KW-0547">Nucleotide-binding</keyword>
<dbReference type="InterPro" id="IPR001789">
    <property type="entry name" value="Sig_transdc_resp-reg_receiver"/>
</dbReference>
<dbReference type="InterPro" id="IPR005467">
    <property type="entry name" value="His_kinase_dom"/>
</dbReference>
<dbReference type="SUPFAM" id="SSF47384">
    <property type="entry name" value="Homodimeric domain of signal transducing histidine kinase"/>
    <property type="match status" value="1"/>
</dbReference>
<dbReference type="InterPro" id="IPR036890">
    <property type="entry name" value="HATPase_C_sf"/>
</dbReference>
<evidence type="ECO:0000256" key="7">
    <source>
        <dbReference type="ARBA" id="ARBA00022741"/>
    </source>
</evidence>
<evidence type="ECO:0000256" key="10">
    <source>
        <dbReference type="ARBA" id="ARBA00022989"/>
    </source>
</evidence>
<dbReference type="Pfam" id="PF00512">
    <property type="entry name" value="HisKA"/>
    <property type="match status" value="1"/>
</dbReference>
<feature type="modified residue" description="4-aspartylphosphate" evidence="13">
    <location>
        <position position="471"/>
    </location>
</feature>
<dbReference type="RefSeq" id="WP_115835671.1">
    <property type="nucleotide sequence ID" value="NZ_CP025086.1"/>
</dbReference>
<sequence>MREAFLFPPPPATPDTAAPTPEVAAQTYALKEAEIARDRAEAANEAKSRLLATMSHEIRTPLNGILGLADLLAATTLDPEQRAYVEAIRNSGKSLAGLVDEILDLAKLEAGKVPLTEAPFDLALLVEGAVEILAPRAHARGLDIASFIGADVPPRVVGDAARLRQVLLNLVGNAVKFTAHGGIGLRVARDHAQIKFIVSDTGPGIAPQSAKFIFEEFTQATPREAGGSGLGLAISRRLAERMGGRLELESTTPQGSTFALTLPLPAAVSADKAPEERLERRILVVSPSPFEAPYLVEKLFELGAEVTRAASLKSGLAAIESARAGDALPQTLIVDCSLGDSAVLTLGAAAQDAGIAQRLVLFTAAERRAFGQKSLAAFDGWLVKPLRLRSLLARLGVEAPAPVAAAPPAPPLDLSGRRILLAEDNDINALILQKHLEKRGAKITRVADGEAALTRAQAALTEVGFDAVILDLRMPGLDGLTLAREIRRLESEAGAAPSRLIAVSADAFRDTEREAQASGIDLFLTKPVDFAGLDAALAELSANR</sequence>